<dbReference type="OrthoDB" id="837837at2759"/>
<name>A0A8X7Y6H3_POPTO</name>
<sequence>MKSEANPFPRTVQEMMGWSCSFRVVLVLALLALPGFSHGHGFSRKVIETYELGDSSVELEETAGKSRGMYELDYDLDPKPNTNPKTGYIYSPPQG</sequence>
<reference evidence="2" key="1">
    <citation type="journal article" date="2020" name="bioRxiv">
        <title>Hybrid origin of Populus tomentosa Carr. identified through genome sequencing and phylogenomic analysis.</title>
        <authorList>
            <person name="An X."/>
            <person name="Gao K."/>
            <person name="Chen Z."/>
            <person name="Li J."/>
            <person name="Yang X."/>
            <person name="Yang X."/>
            <person name="Zhou J."/>
            <person name="Guo T."/>
            <person name="Zhao T."/>
            <person name="Huang S."/>
            <person name="Miao D."/>
            <person name="Khan W.U."/>
            <person name="Rao P."/>
            <person name="Ye M."/>
            <person name="Lei B."/>
            <person name="Liao W."/>
            <person name="Wang J."/>
            <person name="Ji L."/>
            <person name="Li Y."/>
            <person name="Guo B."/>
            <person name="Mustafa N.S."/>
            <person name="Li S."/>
            <person name="Yun Q."/>
            <person name="Keller S.R."/>
            <person name="Mao J."/>
            <person name="Zhang R."/>
            <person name="Strauss S.H."/>
        </authorList>
    </citation>
    <scope>NUCLEOTIDE SEQUENCE</scope>
    <source>
        <strain evidence="2">GM15</strain>
        <tissue evidence="2">Leaf</tissue>
    </source>
</reference>
<comment type="caution">
    <text evidence="2">The sequence shown here is derived from an EMBL/GenBank/DDBJ whole genome shotgun (WGS) entry which is preliminary data.</text>
</comment>
<dbReference type="PANTHER" id="PTHR37908">
    <property type="entry name" value="TRANSMEMBRANE PROTEIN"/>
    <property type="match status" value="1"/>
</dbReference>
<dbReference type="EMBL" id="JAAWWB010000033">
    <property type="protein sequence ID" value="KAG6742893.1"/>
    <property type="molecule type" value="Genomic_DNA"/>
</dbReference>
<accession>A0A8X7Y6H3</accession>
<dbReference type="PANTHER" id="PTHR37908:SF4">
    <property type="entry name" value="PROTEIN, PUTATIVE-RELATED"/>
    <property type="match status" value="1"/>
</dbReference>
<feature type="region of interest" description="Disordered" evidence="1">
    <location>
        <begin position="70"/>
        <end position="95"/>
    </location>
</feature>
<dbReference type="AlphaFoldDB" id="A0A8X7Y6H3"/>
<evidence type="ECO:0000313" key="2">
    <source>
        <dbReference type="EMBL" id="KAG6742893.1"/>
    </source>
</evidence>
<proteinExistence type="predicted"/>
<keyword evidence="3" id="KW-1185">Reference proteome</keyword>
<evidence type="ECO:0000256" key="1">
    <source>
        <dbReference type="SAM" id="MobiDB-lite"/>
    </source>
</evidence>
<dbReference type="Proteomes" id="UP000886885">
    <property type="component" value="Chromosome 17A"/>
</dbReference>
<gene>
    <name evidence="2" type="ORF">POTOM_053834</name>
</gene>
<organism evidence="2 3">
    <name type="scientific">Populus tomentosa</name>
    <name type="common">Chinese white poplar</name>
    <dbReference type="NCBI Taxonomy" id="118781"/>
    <lineage>
        <taxon>Eukaryota</taxon>
        <taxon>Viridiplantae</taxon>
        <taxon>Streptophyta</taxon>
        <taxon>Embryophyta</taxon>
        <taxon>Tracheophyta</taxon>
        <taxon>Spermatophyta</taxon>
        <taxon>Magnoliopsida</taxon>
        <taxon>eudicotyledons</taxon>
        <taxon>Gunneridae</taxon>
        <taxon>Pentapetalae</taxon>
        <taxon>rosids</taxon>
        <taxon>fabids</taxon>
        <taxon>Malpighiales</taxon>
        <taxon>Salicaceae</taxon>
        <taxon>Saliceae</taxon>
        <taxon>Populus</taxon>
    </lineage>
</organism>
<evidence type="ECO:0000313" key="3">
    <source>
        <dbReference type="Proteomes" id="UP000886885"/>
    </source>
</evidence>
<protein>
    <submittedName>
        <fullName evidence="2">Uncharacterized protein</fullName>
    </submittedName>
</protein>